<reference evidence="2" key="1">
    <citation type="journal article" date="2019" name="Int. J. Syst. Evol. Microbiol.">
        <title>The Global Catalogue of Microorganisms (GCM) 10K type strain sequencing project: providing services to taxonomists for standard genome sequencing and annotation.</title>
        <authorList>
            <consortium name="The Broad Institute Genomics Platform"/>
            <consortium name="The Broad Institute Genome Sequencing Center for Infectious Disease"/>
            <person name="Wu L."/>
            <person name="Ma J."/>
        </authorList>
    </citation>
    <scope>NUCLEOTIDE SEQUENCE [LARGE SCALE GENOMIC DNA]</scope>
    <source>
        <strain evidence="2">CGMCC 1.15399</strain>
    </source>
</reference>
<dbReference type="Proteomes" id="UP001597097">
    <property type="component" value="Unassembled WGS sequence"/>
</dbReference>
<organism evidence="1 2">
    <name type="scientific">Nonomuraea guangzhouensis</name>
    <dbReference type="NCBI Taxonomy" id="1291555"/>
    <lineage>
        <taxon>Bacteria</taxon>
        <taxon>Bacillati</taxon>
        <taxon>Actinomycetota</taxon>
        <taxon>Actinomycetes</taxon>
        <taxon>Streptosporangiales</taxon>
        <taxon>Streptosporangiaceae</taxon>
        <taxon>Nonomuraea</taxon>
    </lineage>
</organism>
<accession>A0ABW4GJA2</accession>
<comment type="caution">
    <text evidence="1">The sequence shown here is derived from an EMBL/GenBank/DDBJ whole genome shotgun (WGS) entry which is preliminary data.</text>
</comment>
<evidence type="ECO:0000313" key="1">
    <source>
        <dbReference type="EMBL" id="MFD1542434.1"/>
    </source>
</evidence>
<keyword evidence="2" id="KW-1185">Reference proteome</keyword>
<name>A0ABW4GJA2_9ACTN</name>
<evidence type="ECO:0008006" key="3">
    <source>
        <dbReference type="Google" id="ProtNLM"/>
    </source>
</evidence>
<protein>
    <recommendedName>
        <fullName evidence="3">DUF3291 domain-containing protein</fullName>
    </recommendedName>
</protein>
<sequence>MRSRWIAGPEPRGDDPVLVSRTDFRVNHRIDLPRAAFAGWRLAQVWPELDGAIGLWLWVDVKDRRCGSVSVWRDEAALRGFVRLAAHVRIMRAYRGRGVLTSTSIRTSAEDLWTASLSPVGTPDS</sequence>
<evidence type="ECO:0000313" key="2">
    <source>
        <dbReference type="Proteomes" id="UP001597097"/>
    </source>
</evidence>
<dbReference type="EMBL" id="JBHUCM010000031">
    <property type="protein sequence ID" value="MFD1542434.1"/>
    <property type="molecule type" value="Genomic_DNA"/>
</dbReference>
<proteinExistence type="predicted"/>
<dbReference type="RefSeq" id="WP_219531405.1">
    <property type="nucleotide sequence ID" value="NZ_JAHKRM010000011.1"/>
</dbReference>
<gene>
    <name evidence="1" type="ORF">ACFSJ0_35645</name>
</gene>